<evidence type="ECO:0000313" key="4">
    <source>
        <dbReference type="EMBL" id="VYS76232.1"/>
    </source>
</evidence>
<dbReference type="Pfam" id="PF26079">
    <property type="entry name" value="Baseplate_J_C"/>
    <property type="match status" value="1"/>
</dbReference>
<feature type="domain" description="Baseplate J-like C-terminal" evidence="3">
    <location>
        <begin position="268"/>
        <end position="356"/>
    </location>
</feature>
<dbReference type="PANTHER" id="PTHR37829:SF3">
    <property type="entry name" value="PROTEIN JAYE-RELATED"/>
    <property type="match status" value="1"/>
</dbReference>
<dbReference type="AlphaFoldDB" id="A0A6N2R5S7"/>
<dbReference type="Pfam" id="PF26078">
    <property type="entry name" value="Baseplate_J_M"/>
    <property type="match status" value="1"/>
</dbReference>
<feature type="domain" description="Baseplate J-like central" evidence="2">
    <location>
        <begin position="182"/>
        <end position="261"/>
    </location>
</feature>
<name>A0A6N2R5S7_9FIRM</name>
<evidence type="ECO:0000259" key="2">
    <source>
        <dbReference type="Pfam" id="PF26078"/>
    </source>
</evidence>
<evidence type="ECO:0000256" key="1">
    <source>
        <dbReference type="ARBA" id="ARBA00038087"/>
    </source>
</evidence>
<dbReference type="PANTHER" id="PTHR37829">
    <property type="entry name" value="PHAGE-LIKE ELEMENT PBSX PROTEIN XKDT"/>
    <property type="match status" value="1"/>
</dbReference>
<proteinExistence type="inferred from homology"/>
<dbReference type="EMBL" id="CACRSL010000003">
    <property type="protein sequence ID" value="VYS76232.1"/>
    <property type="molecule type" value="Genomic_DNA"/>
</dbReference>
<dbReference type="InterPro" id="IPR058530">
    <property type="entry name" value="Baseplate_J-like_C"/>
</dbReference>
<evidence type="ECO:0000259" key="3">
    <source>
        <dbReference type="Pfam" id="PF26079"/>
    </source>
</evidence>
<protein>
    <submittedName>
        <fullName evidence="4">Baseplate J-like protein</fullName>
    </submittedName>
</protein>
<accession>A0A6N2R5S7</accession>
<reference evidence="4" key="1">
    <citation type="submission" date="2019-11" db="EMBL/GenBank/DDBJ databases">
        <authorList>
            <person name="Feng L."/>
        </authorList>
    </citation>
    <scope>NUCLEOTIDE SEQUENCE</scope>
    <source>
        <strain evidence="4">AundefinedLFYP135</strain>
    </source>
</reference>
<dbReference type="InterPro" id="IPR058531">
    <property type="entry name" value="Baseplate_J_M"/>
</dbReference>
<organism evidence="4">
    <name type="scientific">uncultured Anaerotruncus sp</name>
    <dbReference type="NCBI Taxonomy" id="905011"/>
    <lineage>
        <taxon>Bacteria</taxon>
        <taxon>Bacillati</taxon>
        <taxon>Bacillota</taxon>
        <taxon>Clostridia</taxon>
        <taxon>Eubacteriales</taxon>
        <taxon>Oscillospiraceae</taxon>
        <taxon>Anaerotruncus</taxon>
        <taxon>environmental samples</taxon>
    </lineage>
</organism>
<dbReference type="InterPro" id="IPR052399">
    <property type="entry name" value="Phage_Baseplate_Assmbl_Protein"/>
</dbReference>
<gene>
    <name evidence="4" type="ORF">AULFYP135_00252</name>
</gene>
<sequence>MAYEDMSYERIMARCLARVPATVDKREGSIIYDAIAPAAAELAILYSTLSTEMDRAFPDTAADVDLTNKAKERGVFRLSASAAVRKGIFKGSSGGMDIPIGSRFSGGTVNYRATKKESLGVYEMTCEDAGEIGNDYFGNLIPIDYIAGLTSAELADILIPGEDEESDDELRARYMQSLNNTAFGGNVAQYKQQIEQIEGVGAAKIFPIWNGGGTVKAVLVDSSGSVPSSQLIEKVQTLIDPEVNHGEGLGLAPIGHTVTIEAATGTTVDVAFTLTLESSASWAGIEETVKGAIQLYFDSLIDTWADSDHLTVRISQLESRVLDIPGVLDISGTTLGGVAGNMELSQVAIPVLGEVVNHAAG</sequence>
<comment type="similarity">
    <text evidence="1">Belongs to the Mu gp47/PBSX XkdT family.</text>
</comment>